<keyword evidence="1" id="KW-1133">Transmembrane helix</keyword>
<organism evidence="2 3">
    <name type="scientific">Sulfidibacter corallicola</name>
    <dbReference type="NCBI Taxonomy" id="2818388"/>
    <lineage>
        <taxon>Bacteria</taxon>
        <taxon>Pseudomonadati</taxon>
        <taxon>Acidobacteriota</taxon>
        <taxon>Holophagae</taxon>
        <taxon>Acanthopleuribacterales</taxon>
        <taxon>Acanthopleuribacteraceae</taxon>
        <taxon>Sulfidibacter</taxon>
    </lineage>
</organism>
<dbReference type="Proteomes" id="UP000663929">
    <property type="component" value="Chromosome"/>
</dbReference>
<dbReference type="KEGG" id="scor:J3U87_08345"/>
<gene>
    <name evidence="2" type="ORF">J3U87_08345</name>
</gene>
<sequence length="305" mass="34676">MTDKTTYVIDSSLQTAAFLGAGFGPAGMIFISAPALALEMIFKLTDGTPKPLSIPEVLNQELTARFTEAAGIDAITSINNVFQWFYTAHNEDWDFDEPNANQQEQYDSFERTLTAELTPDSSLQHNVLKLKNPPYHLTTLPVYLLGGSLWLTLRMTDIMMHSVNIDPVTYWNFPQLLSDYRNLLGLREGPVEEQTPDTYTFGAHKTMLDIQAEIDKRLGKITEISREGDSWVFYDQGTPGKATPFPYEKEIQAKSAKDAYSKDVKTQQIDQYFGSSHGYISAVKTIEKWQDTYEKYLEYYNEAHE</sequence>
<evidence type="ECO:0000256" key="1">
    <source>
        <dbReference type="SAM" id="Phobius"/>
    </source>
</evidence>
<keyword evidence="3" id="KW-1185">Reference proteome</keyword>
<name>A0A8A4TSV1_SULCO</name>
<reference evidence="2" key="1">
    <citation type="submission" date="2021-03" db="EMBL/GenBank/DDBJ databases">
        <title>Acanthopleuribacteraceae sp. M133.</title>
        <authorList>
            <person name="Wang G."/>
        </authorList>
    </citation>
    <scope>NUCLEOTIDE SEQUENCE</scope>
    <source>
        <strain evidence="2">M133</strain>
    </source>
</reference>
<feature type="transmembrane region" description="Helical" evidence="1">
    <location>
        <begin position="16"/>
        <end position="38"/>
    </location>
</feature>
<keyword evidence="1" id="KW-0472">Membrane</keyword>
<evidence type="ECO:0000313" key="2">
    <source>
        <dbReference type="EMBL" id="QTD52467.1"/>
    </source>
</evidence>
<dbReference type="AlphaFoldDB" id="A0A8A4TSV1"/>
<dbReference type="EMBL" id="CP071793">
    <property type="protein sequence ID" value="QTD52467.1"/>
    <property type="molecule type" value="Genomic_DNA"/>
</dbReference>
<protein>
    <submittedName>
        <fullName evidence="2">Uncharacterized protein</fullName>
    </submittedName>
</protein>
<evidence type="ECO:0000313" key="3">
    <source>
        <dbReference type="Proteomes" id="UP000663929"/>
    </source>
</evidence>
<dbReference type="RefSeq" id="WP_237382576.1">
    <property type="nucleotide sequence ID" value="NZ_CP071793.1"/>
</dbReference>
<keyword evidence="1" id="KW-0812">Transmembrane</keyword>
<accession>A0A8A4TSV1</accession>
<proteinExistence type="predicted"/>